<keyword evidence="5" id="KW-0539">Nucleus</keyword>
<name>A0AA88ANW9_FICCA</name>
<dbReference type="SUPFAM" id="SSF101936">
    <property type="entry name" value="DNA-binding pseudobarrel domain"/>
    <property type="match status" value="1"/>
</dbReference>
<dbReference type="Pfam" id="PF03754">
    <property type="entry name" value="At2g31720-like"/>
    <property type="match status" value="1"/>
</dbReference>
<evidence type="ECO:0000256" key="1">
    <source>
        <dbReference type="ARBA" id="ARBA00004123"/>
    </source>
</evidence>
<dbReference type="AlphaFoldDB" id="A0AA88ANW9"/>
<evidence type="ECO:0000256" key="4">
    <source>
        <dbReference type="ARBA" id="ARBA00023163"/>
    </source>
</evidence>
<dbReference type="GO" id="GO:0003677">
    <property type="term" value="F:DNA binding"/>
    <property type="evidence" value="ECO:0007669"/>
    <property type="project" value="UniProtKB-KW"/>
</dbReference>
<accession>A0AA88ANW9</accession>
<keyword evidence="4" id="KW-0804">Transcription</keyword>
<comment type="caution">
    <text evidence="7">The sequence shown here is derived from an EMBL/GenBank/DDBJ whole genome shotgun (WGS) entry which is preliminary data.</text>
</comment>
<dbReference type="InterPro" id="IPR005508">
    <property type="entry name" value="At2g31720-like"/>
</dbReference>
<proteinExistence type="predicted"/>
<dbReference type="Gene3D" id="2.40.330.10">
    <property type="entry name" value="DNA-binding pseudobarrel domain"/>
    <property type="match status" value="1"/>
</dbReference>
<dbReference type="EMBL" id="BTGU01000031">
    <property type="protein sequence ID" value="GMN49603.1"/>
    <property type="molecule type" value="Genomic_DNA"/>
</dbReference>
<organism evidence="7 8">
    <name type="scientific">Ficus carica</name>
    <name type="common">Common fig</name>
    <dbReference type="NCBI Taxonomy" id="3494"/>
    <lineage>
        <taxon>Eukaryota</taxon>
        <taxon>Viridiplantae</taxon>
        <taxon>Streptophyta</taxon>
        <taxon>Embryophyta</taxon>
        <taxon>Tracheophyta</taxon>
        <taxon>Spermatophyta</taxon>
        <taxon>Magnoliopsida</taxon>
        <taxon>eudicotyledons</taxon>
        <taxon>Gunneridae</taxon>
        <taxon>Pentapetalae</taxon>
        <taxon>rosids</taxon>
        <taxon>fabids</taxon>
        <taxon>Rosales</taxon>
        <taxon>Moraceae</taxon>
        <taxon>Ficeae</taxon>
        <taxon>Ficus</taxon>
    </lineage>
</organism>
<gene>
    <name evidence="7" type="ORF">TIFTF001_018775</name>
</gene>
<protein>
    <recommendedName>
        <fullName evidence="9">TF-B3 domain-containing protein</fullName>
    </recommendedName>
</protein>
<feature type="region of interest" description="Disordered" evidence="6">
    <location>
        <begin position="1"/>
        <end position="27"/>
    </location>
</feature>
<evidence type="ECO:0000313" key="7">
    <source>
        <dbReference type="EMBL" id="GMN49603.1"/>
    </source>
</evidence>
<evidence type="ECO:0000256" key="2">
    <source>
        <dbReference type="ARBA" id="ARBA00023015"/>
    </source>
</evidence>
<dbReference type="PANTHER" id="PTHR31541">
    <property type="entry name" value="B3 DOMAIN PLANT PROTEIN-RELATED"/>
    <property type="match status" value="1"/>
</dbReference>
<sequence>MERKAGEENDHHDQNHDDEEKVPALRMRDVKGKGVCDNLKTLVETSTDPKLPEKLEKQPGDLPQILRNKIESMGGVEVNFVLRKRFFGALRGRSLRLTIASDQTKFLRDDERKRLDGRKRIRLPVKLIDQRCKKEYDNMKFKRWDGRTNGKIYALTKAWHEVVRDNGLKDGDKIKLWSFRVDNKLHFALQSIKTGM</sequence>
<dbReference type="InterPro" id="IPR015300">
    <property type="entry name" value="DNA-bd_pseudobarrel_sf"/>
</dbReference>
<dbReference type="PANTHER" id="PTHR31541:SF25">
    <property type="entry name" value="GAMMA-GLIADIN B"/>
    <property type="match status" value="1"/>
</dbReference>
<reference evidence="7" key="1">
    <citation type="submission" date="2023-07" db="EMBL/GenBank/DDBJ databases">
        <title>draft genome sequence of fig (Ficus carica).</title>
        <authorList>
            <person name="Takahashi T."/>
            <person name="Nishimura K."/>
        </authorList>
    </citation>
    <scope>NUCLEOTIDE SEQUENCE</scope>
</reference>
<keyword evidence="3" id="KW-0238">DNA-binding</keyword>
<evidence type="ECO:0008006" key="9">
    <source>
        <dbReference type="Google" id="ProtNLM"/>
    </source>
</evidence>
<evidence type="ECO:0000256" key="5">
    <source>
        <dbReference type="ARBA" id="ARBA00023242"/>
    </source>
</evidence>
<comment type="subcellular location">
    <subcellularLocation>
        <location evidence="1">Nucleus</location>
    </subcellularLocation>
</comment>
<keyword evidence="2" id="KW-0805">Transcription regulation</keyword>
<dbReference type="Proteomes" id="UP001187192">
    <property type="component" value="Unassembled WGS sequence"/>
</dbReference>
<evidence type="ECO:0000256" key="3">
    <source>
        <dbReference type="ARBA" id="ARBA00023125"/>
    </source>
</evidence>
<dbReference type="GO" id="GO:0005634">
    <property type="term" value="C:nucleus"/>
    <property type="evidence" value="ECO:0007669"/>
    <property type="project" value="UniProtKB-SubCell"/>
</dbReference>
<evidence type="ECO:0000313" key="8">
    <source>
        <dbReference type="Proteomes" id="UP001187192"/>
    </source>
</evidence>
<keyword evidence="8" id="KW-1185">Reference proteome</keyword>
<evidence type="ECO:0000256" key="6">
    <source>
        <dbReference type="SAM" id="MobiDB-lite"/>
    </source>
</evidence>